<dbReference type="EMBL" id="CAEKDK010000006">
    <property type="protein sequence ID" value="CAB4283169.1"/>
    <property type="molecule type" value="Genomic_DNA"/>
</dbReference>
<name>A0A6J5V2I3_PRUAR</name>
<dbReference type="InterPro" id="IPR040256">
    <property type="entry name" value="At4g02000-like"/>
</dbReference>
<dbReference type="PANTHER" id="PTHR31286">
    <property type="entry name" value="GLYCINE-RICH CELL WALL STRUCTURAL PROTEIN 1.8-LIKE"/>
    <property type="match status" value="1"/>
</dbReference>
<gene>
    <name evidence="1" type="ORF">CURHAP_LOCUS37293</name>
</gene>
<proteinExistence type="predicted"/>
<reference evidence="1 2" key="1">
    <citation type="submission" date="2020-05" db="EMBL/GenBank/DDBJ databases">
        <authorList>
            <person name="Campoy J."/>
            <person name="Schneeberger K."/>
            <person name="Spophaly S."/>
        </authorList>
    </citation>
    <scope>NUCLEOTIDE SEQUENCE [LARGE SCALE GENOMIC DNA]</scope>
    <source>
        <strain evidence="1">PruArmRojPasFocal</strain>
    </source>
</reference>
<dbReference type="Proteomes" id="UP000507222">
    <property type="component" value="Unassembled WGS sequence"/>
</dbReference>
<sequence>MGTIKVLWAKENVYSISVGDEAMVRRLMDGNPWFIKGFTFTVKYCPLYHSLDDIIPDRAIFWVQAHGFPRNMCSPGNARKLGARIGSVMEIEDVDEVGFKGFLRMRIDLDASKPLPPGFSMPCQVTG</sequence>
<protein>
    <submittedName>
        <fullName evidence="1">Uncharacterized protein</fullName>
    </submittedName>
</protein>
<evidence type="ECO:0000313" key="1">
    <source>
        <dbReference type="EMBL" id="CAB4283169.1"/>
    </source>
</evidence>
<evidence type="ECO:0000313" key="2">
    <source>
        <dbReference type="Proteomes" id="UP000507222"/>
    </source>
</evidence>
<accession>A0A6J5V2I3</accession>
<dbReference type="AlphaFoldDB" id="A0A6J5V2I3"/>
<dbReference type="PANTHER" id="PTHR31286:SF167">
    <property type="entry name" value="OS09G0268800 PROTEIN"/>
    <property type="match status" value="1"/>
</dbReference>
<organism evidence="1 2">
    <name type="scientific">Prunus armeniaca</name>
    <name type="common">Apricot</name>
    <name type="synonym">Armeniaca vulgaris</name>
    <dbReference type="NCBI Taxonomy" id="36596"/>
    <lineage>
        <taxon>Eukaryota</taxon>
        <taxon>Viridiplantae</taxon>
        <taxon>Streptophyta</taxon>
        <taxon>Embryophyta</taxon>
        <taxon>Tracheophyta</taxon>
        <taxon>Spermatophyta</taxon>
        <taxon>Magnoliopsida</taxon>
        <taxon>eudicotyledons</taxon>
        <taxon>Gunneridae</taxon>
        <taxon>Pentapetalae</taxon>
        <taxon>rosids</taxon>
        <taxon>fabids</taxon>
        <taxon>Rosales</taxon>
        <taxon>Rosaceae</taxon>
        <taxon>Amygdaloideae</taxon>
        <taxon>Amygdaleae</taxon>
        <taxon>Prunus</taxon>
    </lineage>
</organism>